<evidence type="ECO:0000259" key="6">
    <source>
        <dbReference type="Pfam" id="PF04932"/>
    </source>
</evidence>
<feature type="domain" description="O-antigen ligase-related" evidence="6">
    <location>
        <begin position="253"/>
        <end position="404"/>
    </location>
</feature>
<dbReference type="InterPro" id="IPR051533">
    <property type="entry name" value="WaaL-like"/>
</dbReference>
<dbReference type="Pfam" id="PF04932">
    <property type="entry name" value="Wzy_C"/>
    <property type="match status" value="1"/>
</dbReference>
<evidence type="ECO:0000256" key="1">
    <source>
        <dbReference type="ARBA" id="ARBA00004141"/>
    </source>
</evidence>
<reference evidence="7" key="1">
    <citation type="submission" date="2017-02" db="EMBL/GenBank/DDBJ databases">
        <title>Delving into the versatile metabolic prowess of the omnipresent phylum Bacteroidetes.</title>
        <authorList>
            <person name="Nobu M.K."/>
            <person name="Mei R."/>
            <person name="Narihiro T."/>
            <person name="Kuroda K."/>
            <person name="Liu W.-T."/>
        </authorList>
    </citation>
    <scope>NUCLEOTIDE SEQUENCE</scope>
    <source>
        <strain evidence="7">ADurb.Bin280</strain>
    </source>
</reference>
<feature type="transmembrane region" description="Helical" evidence="5">
    <location>
        <begin position="250"/>
        <end position="280"/>
    </location>
</feature>
<comment type="caution">
    <text evidence="7">The sequence shown here is derived from an EMBL/GenBank/DDBJ whole genome shotgun (WGS) entry which is preliminary data.</text>
</comment>
<feature type="transmembrane region" description="Helical" evidence="5">
    <location>
        <begin position="391"/>
        <end position="412"/>
    </location>
</feature>
<keyword evidence="3 5" id="KW-1133">Transmembrane helix</keyword>
<keyword evidence="4 5" id="KW-0472">Membrane</keyword>
<evidence type="ECO:0000313" key="7">
    <source>
        <dbReference type="EMBL" id="OQA52449.1"/>
    </source>
</evidence>
<proteinExistence type="predicted"/>
<dbReference type="AlphaFoldDB" id="A0A1V5SD49"/>
<keyword evidence="2 5" id="KW-0812">Transmembrane</keyword>
<gene>
    <name evidence="7" type="ORF">BWY43_00516</name>
</gene>
<name>A0A1V5SD49_9BACT</name>
<organism evidence="7">
    <name type="scientific">candidate division WS2 bacterium ADurb.Bin280</name>
    <dbReference type="NCBI Taxonomy" id="1852829"/>
    <lineage>
        <taxon>Bacteria</taxon>
        <taxon>candidate division WS2</taxon>
    </lineage>
</organism>
<feature type="transmembrane region" description="Helical" evidence="5">
    <location>
        <begin position="81"/>
        <end position="99"/>
    </location>
</feature>
<dbReference type="PANTHER" id="PTHR37422">
    <property type="entry name" value="TEICHURONIC ACID BIOSYNTHESIS PROTEIN TUAE"/>
    <property type="match status" value="1"/>
</dbReference>
<dbReference type="PANTHER" id="PTHR37422:SF13">
    <property type="entry name" value="LIPOPOLYSACCHARIDE BIOSYNTHESIS PROTEIN PA4999-RELATED"/>
    <property type="match status" value="1"/>
</dbReference>
<evidence type="ECO:0000256" key="4">
    <source>
        <dbReference type="ARBA" id="ARBA00023136"/>
    </source>
</evidence>
<evidence type="ECO:0000256" key="5">
    <source>
        <dbReference type="SAM" id="Phobius"/>
    </source>
</evidence>
<feature type="transmembrane region" description="Helical" evidence="5">
    <location>
        <begin position="424"/>
        <end position="444"/>
    </location>
</feature>
<feature type="transmembrane region" description="Helical" evidence="5">
    <location>
        <begin position="6"/>
        <end position="24"/>
    </location>
</feature>
<dbReference type="EMBL" id="MWBO01000031">
    <property type="protein sequence ID" value="OQA52449.1"/>
    <property type="molecule type" value="Genomic_DNA"/>
</dbReference>
<dbReference type="Proteomes" id="UP000485367">
    <property type="component" value="Unassembled WGS sequence"/>
</dbReference>
<comment type="subcellular location">
    <subcellularLocation>
        <location evidence="1">Membrane</location>
        <topology evidence="1">Multi-pass membrane protein</topology>
    </subcellularLocation>
</comment>
<feature type="transmembrane region" description="Helical" evidence="5">
    <location>
        <begin position="292"/>
        <end position="311"/>
    </location>
</feature>
<feature type="transmembrane region" description="Helical" evidence="5">
    <location>
        <begin position="219"/>
        <end position="244"/>
    </location>
</feature>
<feature type="transmembrane region" description="Helical" evidence="5">
    <location>
        <begin position="136"/>
        <end position="154"/>
    </location>
</feature>
<keyword evidence="7" id="KW-0436">Ligase</keyword>
<feature type="transmembrane region" description="Helical" evidence="5">
    <location>
        <begin position="111"/>
        <end position="130"/>
    </location>
</feature>
<dbReference type="InterPro" id="IPR007016">
    <property type="entry name" value="O-antigen_ligase-rel_domated"/>
</dbReference>
<feature type="transmembrane region" description="Helical" evidence="5">
    <location>
        <begin position="31"/>
        <end position="50"/>
    </location>
</feature>
<accession>A0A1V5SD49</accession>
<evidence type="ECO:0000256" key="2">
    <source>
        <dbReference type="ARBA" id="ARBA00022692"/>
    </source>
</evidence>
<dbReference type="GO" id="GO:0016020">
    <property type="term" value="C:membrane"/>
    <property type="evidence" value="ECO:0007669"/>
    <property type="project" value="UniProtKB-SubCell"/>
</dbReference>
<dbReference type="GO" id="GO:0016874">
    <property type="term" value="F:ligase activity"/>
    <property type="evidence" value="ECO:0007669"/>
    <property type="project" value="UniProtKB-KW"/>
</dbReference>
<protein>
    <submittedName>
        <fullName evidence="7">O-Antigen ligase</fullName>
    </submittedName>
</protein>
<sequence>MKNRGLIVFYFIAIILAFVSGIALSYLKFPIGLVFILSLTLAIGLIPLIVKKPVIAPILIGFFLPFERVPTLEIGGATLKINHILILISLIACLISFFAERSKIPRDKVRFSVIYFLLFLLISLTVAINFSRAIQVYVFMLLMGALYMIVTLSVKTKEDIKKVLTAILWGALFSGFFGLMQFAGDAVGLPNEITLLKEGYDQSTFGFARIQAFSQEPLYFANYLFIPILLIFVLNLKGLIGGVFNKTLSYILLGALLIDFILAVSRGAYLGAAAVLLILLVSQRKAILNFKVVAISLAMIFIVGFGAYFALSKGESRAIDEFVAHVAVEDRDEGESVVLRLSTASLAWELFTHNPVLGVGLGNFGPVIQGDPDEPPEEDGWSIVNNEYLEILSEGGLVVFLSFVALIISLITNSVSALRKSKETFLKATVFALLVSFIGILVQYTTFSTLYIIHIWYLIALLSASSRVALEGVNE</sequence>
<evidence type="ECO:0000256" key="3">
    <source>
        <dbReference type="ARBA" id="ARBA00022989"/>
    </source>
</evidence>